<dbReference type="RefSeq" id="WP_124798470.1">
    <property type="nucleotide sequence ID" value="NZ_CP034170.1"/>
</dbReference>
<evidence type="ECO:0000313" key="1">
    <source>
        <dbReference type="EMBL" id="AZI57757.1"/>
    </source>
</evidence>
<dbReference type="SUPFAM" id="SSF56784">
    <property type="entry name" value="HAD-like"/>
    <property type="match status" value="1"/>
</dbReference>
<dbReference type="AlphaFoldDB" id="A0A3G8ZLV3"/>
<dbReference type="OrthoDB" id="3851389at2"/>
<sequence>MTMLGLLLDFDGTLYTGDLPIQAYARRVAGALEPDAGQRVIAGMRAFLEGAGEIPPVIAEADDGYSAVHLLARDAGLDETIRQDAYQLSRHDLARSAFALEPVAGMAEFLAEIKPRSRIVVLTNAPAAGVHEVLEAIGLRALVDEVLVSANKPAAMPGLIAKMLMQLGPNARPDQLLAVGDRWEADLSDTHHAGGATAYIDRYQRGDGTPTWRAQSLAELLPELCAWADFVPSP</sequence>
<dbReference type="Gene3D" id="3.40.50.1000">
    <property type="entry name" value="HAD superfamily/HAD-like"/>
    <property type="match status" value="1"/>
</dbReference>
<organism evidence="1 2">
    <name type="scientific">Nakamurella antarctica</name>
    <dbReference type="NCBI Taxonomy" id="1902245"/>
    <lineage>
        <taxon>Bacteria</taxon>
        <taxon>Bacillati</taxon>
        <taxon>Actinomycetota</taxon>
        <taxon>Actinomycetes</taxon>
        <taxon>Nakamurellales</taxon>
        <taxon>Nakamurellaceae</taxon>
        <taxon>Nakamurella</taxon>
    </lineage>
</organism>
<evidence type="ECO:0000313" key="2">
    <source>
        <dbReference type="Proteomes" id="UP000268084"/>
    </source>
</evidence>
<keyword evidence="2" id="KW-1185">Reference proteome</keyword>
<dbReference type="EMBL" id="CP034170">
    <property type="protein sequence ID" value="AZI57757.1"/>
    <property type="molecule type" value="Genomic_DNA"/>
</dbReference>
<dbReference type="InterPro" id="IPR036412">
    <property type="entry name" value="HAD-like_sf"/>
</dbReference>
<gene>
    <name evidence="1" type="ORF">EH165_05940</name>
</gene>
<dbReference type="GO" id="GO:0016787">
    <property type="term" value="F:hydrolase activity"/>
    <property type="evidence" value="ECO:0007669"/>
    <property type="project" value="UniProtKB-KW"/>
</dbReference>
<dbReference type="Pfam" id="PF00702">
    <property type="entry name" value="Hydrolase"/>
    <property type="match status" value="1"/>
</dbReference>
<protein>
    <submittedName>
        <fullName evidence="1">HAD family hydrolase</fullName>
    </submittedName>
</protein>
<reference evidence="1 2" key="1">
    <citation type="submission" date="2018-11" db="EMBL/GenBank/DDBJ databases">
        <authorList>
            <person name="Da X."/>
        </authorList>
    </citation>
    <scope>NUCLEOTIDE SEQUENCE [LARGE SCALE GENOMIC DNA]</scope>
    <source>
        <strain evidence="1 2">S14-144</strain>
    </source>
</reference>
<name>A0A3G8ZLV3_9ACTN</name>
<proteinExistence type="predicted"/>
<dbReference type="Proteomes" id="UP000268084">
    <property type="component" value="Chromosome"/>
</dbReference>
<dbReference type="KEGG" id="nak:EH165_05940"/>
<keyword evidence="1" id="KW-0378">Hydrolase</keyword>
<dbReference type="InterPro" id="IPR023214">
    <property type="entry name" value="HAD_sf"/>
</dbReference>
<accession>A0A3G8ZLV3</accession>
<reference evidence="1 2" key="2">
    <citation type="submission" date="2018-12" db="EMBL/GenBank/DDBJ databases">
        <title>Nakamurella antarcticus sp. nov., isolated from Antarctica South Shetland Islands soil.</title>
        <authorList>
            <person name="Peng F."/>
        </authorList>
    </citation>
    <scope>NUCLEOTIDE SEQUENCE [LARGE SCALE GENOMIC DNA]</scope>
    <source>
        <strain evidence="1 2">S14-144</strain>
    </source>
</reference>